<evidence type="ECO:0000313" key="1">
    <source>
        <dbReference type="EMBL" id="OIQ92334.1"/>
    </source>
</evidence>
<accession>A0A1J5R8I4</accession>
<proteinExistence type="predicted"/>
<organism evidence="1">
    <name type="scientific">mine drainage metagenome</name>
    <dbReference type="NCBI Taxonomy" id="410659"/>
    <lineage>
        <taxon>unclassified sequences</taxon>
        <taxon>metagenomes</taxon>
        <taxon>ecological metagenomes</taxon>
    </lineage>
</organism>
<protein>
    <submittedName>
        <fullName evidence="1">Uncharacterized protein</fullName>
    </submittedName>
</protein>
<comment type="caution">
    <text evidence="1">The sequence shown here is derived from an EMBL/GenBank/DDBJ whole genome shotgun (WGS) entry which is preliminary data.</text>
</comment>
<sequence length="83" mass="9669">MATEFGWWNKDPEEGKYQVVAEVHGGNVSWTRKGGHHNPWLTHTPSDADWDRLLEEASRRVPRRLLSPKQFAEIKALCDRRES</sequence>
<gene>
    <name evidence="1" type="ORF">GALL_257690</name>
</gene>
<dbReference type="AlphaFoldDB" id="A0A1J5R8I4"/>
<reference evidence="1" key="1">
    <citation type="submission" date="2016-10" db="EMBL/GenBank/DDBJ databases">
        <title>Sequence of Gallionella enrichment culture.</title>
        <authorList>
            <person name="Poehlein A."/>
            <person name="Muehling M."/>
            <person name="Daniel R."/>
        </authorList>
    </citation>
    <scope>NUCLEOTIDE SEQUENCE</scope>
</reference>
<dbReference type="EMBL" id="MLJW01000235">
    <property type="protein sequence ID" value="OIQ92334.1"/>
    <property type="molecule type" value="Genomic_DNA"/>
</dbReference>
<name>A0A1J5R8I4_9ZZZZ</name>